<gene>
    <name evidence="5" type="ORF">NEZAVI_LOCUS2393</name>
</gene>
<sequence length="768" mass="88887">MMRWWNNEAYMKKKAEAEPQEEIGGDDDQQSEKVTYFDEGIYDKVVRTWVFRVRAEVARGEVVCVTGNCDILGNWKHNKVLVLTQEKDDESDEEGNESVWYAKVDIPLKRDINYRYVICLIVEPDGSKITDRHFIVRRWETNREPRALLKKVHQPADEEIETMGFYDNKERIDRGWLTTETAVQLKLFNSNLNIWKSKLKGKPMNIKITLINLSRANSISQEVNQADECLSLETMDLSDKIDNWPVIEIAVLNQRERQFKLQEQFGRPFKDDEFMVFQILVLHLETNGILLDFYIPTENRREDEPPYHAGFSYILPSAMKYSEGQIVVPITSVRHRPIGEITLEYLVVKPTVHYTCDLSYSLHKQWKETWHGLDVGHRGAGGSFRGDIKQCAEVRENTIASLKSAASHGADFVEFDVQLSRDLVPVLYHDFYVAIALRRKTQITAEEMIQLPVKDLSLEQLQRLKDLSEPPTASKVLHFRGNDEPPDDTLYHVGEFNNQSKYSDEHLEEHQPFPTLQQALEILDPSVGFNVEIKWTMQLKDGTYELYHPFDLNLYLDTVLEVVLKHARTRNIIFSCFHPDICSMIRLKQNRYPVMFLTQGITDKYPAYHDPRCQNVPMAVHYAVNMDILGINVHSEELLRDSSQIALVKRAGLVLFCWGDDNNDTETIKHLKDLGIHAVIYDKIDQRCSKEVKESIFRLEARESERIQIRAAAERASVDEYLHPTPERQNSTEAKQNFMMEAAAKNETMSFPSQISLWTEDGLGHASS</sequence>
<dbReference type="InterPro" id="IPR013784">
    <property type="entry name" value="Carb-bd-like_fold"/>
</dbReference>
<dbReference type="GO" id="GO:0046475">
    <property type="term" value="P:glycerophospholipid catabolic process"/>
    <property type="evidence" value="ECO:0007669"/>
    <property type="project" value="TreeGrafter"/>
</dbReference>
<dbReference type="Gene3D" id="2.60.40.10">
    <property type="entry name" value="Immunoglobulins"/>
    <property type="match status" value="1"/>
</dbReference>
<reference evidence="5" key="1">
    <citation type="submission" date="2022-01" db="EMBL/GenBank/DDBJ databases">
        <authorList>
            <person name="King R."/>
        </authorList>
    </citation>
    <scope>NUCLEOTIDE SEQUENCE</scope>
</reference>
<evidence type="ECO:0000256" key="2">
    <source>
        <dbReference type="ARBA" id="ARBA00022801"/>
    </source>
</evidence>
<dbReference type="SUPFAM" id="SSF49452">
    <property type="entry name" value="Starch-binding domain-like"/>
    <property type="match status" value="1"/>
</dbReference>
<dbReference type="InterPro" id="IPR051578">
    <property type="entry name" value="GDPD"/>
</dbReference>
<keyword evidence="2" id="KW-0378">Hydrolase</keyword>
<dbReference type="GO" id="GO:0047389">
    <property type="term" value="F:glycerophosphocholine phosphodiesterase activity"/>
    <property type="evidence" value="ECO:0007669"/>
    <property type="project" value="TreeGrafter"/>
</dbReference>
<evidence type="ECO:0000256" key="1">
    <source>
        <dbReference type="ARBA" id="ARBA00007277"/>
    </source>
</evidence>
<dbReference type="Pfam" id="PF03009">
    <property type="entry name" value="GDPD"/>
    <property type="match status" value="1"/>
</dbReference>
<comment type="similarity">
    <text evidence="1">Belongs to the glycerophosphoryl diester phosphodiesterase family.</text>
</comment>
<dbReference type="SUPFAM" id="SSF51695">
    <property type="entry name" value="PLC-like phosphodiesterases"/>
    <property type="match status" value="1"/>
</dbReference>
<dbReference type="Proteomes" id="UP001152798">
    <property type="component" value="Chromosome 1"/>
</dbReference>
<dbReference type="InterPro" id="IPR013783">
    <property type="entry name" value="Ig-like_fold"/>
</dbReference>
<dbReference type="GO" id="GO:2001070">
    <property type="term" value="F:starch binding"/>
    <property type="evidence" value="ECO:0007669"/>
    <property type="project" value="InterPro"/>
</dbReference>
<dbReference type="FunFam" id="3.20.20.190:FF:000032">
    <property type="entry name" value="Glycerophosphoryl diester phosphodiesterase, putative"/>
    <property type="match status" value="1"/>
</dbReference>
<dbReference type="PANTHER" id="PTHR22958">
    <property type="entry name" value="GLYCEROPHOSPHORYL DIESTER PHOSPHODIESTERASE"/>
    <property type="match status" value="1"/>
</dbReference>
<accession>A0A9P0E7L5</accession>
<protein>
    <recommendedName>
        <fullName evidence="7">Glycerophosphocholine phosphodiesterase GPCPD1</fullName>
    </recommendedName>
</protein>
<evidence type="ECO:0000259" key="4">
    <source>
        <dbReference type="PROSITE" id="PS51704"/>
    </source>
</evidence>
<evidence type="ECO:0000313" key="5">
    <source>
        <dbReference type="EMBL" id="CAH1391358.1"/>
    </source>
</evidence>
<dbReference type="PROSITE" id="PS51166">
    <property type="entry name" value="CBM20"/>
    <property type="match status" value="1"/>
</dbReference>
<dbReference type="PANTHER" id="PTHR22958:SF1">
    <property type="entry name" value="GLYCEROPHOSPHOCHOLINE PHOSPHODIESTERASE GPCPD1"/>
    <property type="match status" value="1"/>
</dbReference>
<dbReference type="PROSITE" id="PS51704">
    <property type="entry name" value="GP_PDE"/>
    <property type="match status" value="1"/>
</dbReference>
<dbReference type="InterPro" id="IPR057506">
    <property type="entry name" value="C2_GPCPD1"/>
</dbReference>
<evidence type="ECO:0008006" key="7">
    <source>
        <dbReference type="Google" id="ProtNLM"/>
    </source>
</evidence>
<dbReference type="OrthoDB" id="1058301at2759"/>
<dbReference type="InterPro" id="IPR017946">
    <property type="entry name" value="PLC-like_Pdiesterase_TIM-brl"/>
</dbReference>
<dbReference type="Gene3D" id="3.20.20.190">
    <property type="entry name" value="Phosphatidylinositol (PI) phosphodiesterase"/>
    <property type="match status" value="1"/>
</dbReference>
<dbReference type="SMART" id="SM01065">
    <property type="entry name" value="CBM_2"/>
    <property type="match status" value="1"/>
</dbReference>
<organism evidence="5 6">
    <name type="scientific">Nezara viridula</name>
    <name type="common">Southern green stink bug</name>
    <name type="synonym">Cimex viridulus</name>
    <dbReference type="NCBI Taxonomy" id="85310"/>
    <lineage>
        <taxon>Eukaryota</taxon>
        <taxon>Metazoa</taxon>
        <taxon>Ecdysozoa</taxon>
        <taxon>Arthropoda</taxon>
        <taxon>Hexapoda</taxon>
        <taxon>Insecta</taxon>
        <taxon>Pterygota</taxon>
        <taxon>Neoptera</taxon>
        <taxon>Paraneoptera</taxon>
        <taxon>Hemiptera</taxon>
        <taxon>Heteroptera</taxon>
        <taxon>Panheteroptera</taxon>
        <taxon>Pentatomomorpha</taxon>
        <taxon>Pentatomoidea</taxon>
        <taxon>Pentatomidae</taxon>
        <taxon>Pentatominae</taxon>
        <taxon>Nezara</taxon>
    </lineage>
</organism>
<evidence type="ECO:0000313" key="6">
    <source>
        <dbReference type="Proteomes" id="UP001152798"/>
    </source>
</evidence>
<proteinExistence type="inferred from homology"/>
<dbReference type="EMBL" id="OV725077">
    <property type="protein sequence ID" value="CAH1391358.1"/>
    <property type="molecule type" value="Genomic_DNA"/>
</dbReference>
<dbReference type="InterPro" id="IPR002044">
    <property type="entry name" value="CBM20"/>
</dbReference>
<dbReference type="Pfam" id="PF00686">
    <property type="entry name" value="CBM_20"/>
    <property type="match status" value="1"/>
</dbReference>
<dbReference type="AlphaFoldDB" id="A0A9P0E7L5"/>
<feature type="domain" description="GP-PDE" evidence="4">
    <location>
        <begin position="372"/>
        <end position="691"/>
    </location>
</feature>
<keyword evidence="6" id="KW-1185">Reference proteome</keyword>
<dbReference type="InterPro" id="IPR030395">
    <property type="entry name" value="GP_PDE_dom"/>
</dbReference>
<feature type="domain" description="CBM20" evidence="3">
    <location>
        <begin position="41"/>
        <end position="164"/>
    </location>
</feature>
<name>A0A9P0E7L5_NEZVI</name>
<dbReference type="Pfam" id="PF25329">
    <property type="entry name" value="C2_GDE1"/>
    <property type="match status" value="1"/>
</dbReference>
<evidence type="ECO:0000259" key="3">
    <source>
        <dbReference type="PROSITE" id="PS51166"/>
    </source>
</evidence>